<proteinExistence type="predicted"/>
<accession>A0A0A9QHE8</accession>
<reference evidence="1" key="1">
    <citation type="submission" date="2014-09" db="EMBL/GenBank/DDBJ databases">
        <authorList>
            <person name="Magalhaes I.L.F."/>
            <person name="Oliveira U."/>
            <person name="Santos F.R."/>
            <person name="Vidigal T.H.D.A."/>
            <person name="Brescovit A.D."/>
            <person name="Santos A.J."/>
        </authorList>
    </citation>
    <scope>NUCLEOTIDE SEQUENCE</scope>
    <source>
        <tissue evidence="1">Shoot tissue taken approximately 20 cm above the soil surface</tissue>
    </source>
</reference>
<sequence>MPLLIISSRSKVWSCFHKYASETRPSLEQTLSTRSLW</sequence>
<organism evidence="1">
    <name type="scientific">Arundo donax</name>
    <name type="common">Giant reed</name>
    <name type="synonym">Donax arundinaceus</name>
    <dbReference type="NCBI Taxonomy" id="35708"/>
    <lineage>
        <taxon>Eukaryota</taxon>
        <taxon>Viridiplantae</taxon>
        <taxon>Streptophyta</taxon>
        <taxon>Embryophyta</taxon>
        <taxon>Tracheophyta</taxon>
        <taxon>Spermatophyta</taxon>
        <taxon>Magnoliopsida</taxon>
        <taxon>Liliopsida</taxon>
        <taxon>Poales</taxon>
        <taxon>Poaceae</taxon>
        <taxon>PACMAD clade</taxon>
        <taxon>Arundinoideae</taxon>
        <taxon>Arundineae</taxon>
        <taxon>Arundo</taxon>
    </lineage>
</organism>
<reference evidence="1" key="2">
    <citation type="journal article" date="2015" name="Data Brief">
        <title>Shoot transcriptome of the giant reed, Arundo donax.</title>
        <authorList>
            <person name="Barrero R.A."/>
            <person name="Guerrero F.D."/>
            <person name="Moolhuijzen P."/>
            <person name="Goolsby J.A."/>
            <person name="Tidwell J."/>
            <person name="Bellgard S.E."/>
            <person name="Bellgard M.I."/>
        </authorList>
    </citation>
    <scope>NUCLEOTIDE SEQUENCE</scope>
    <source>
        <tissue evidence="1">Shoot tissue taken approximately 20 cm above the soil surface</tissue>
    </source>
</reference>
<dbReference type="EMBL" id="GBRH01236811">
    <property type="protein sequence ID" value="JAD61084.1"/>
    <property type="molecule type" value="Transcribed_RNA"/>
</dbReference>
<evidence type="ECO:0000313" key="1">
    <source>
        <dbReference type="EMBL" id="JAD61084.1"/>
    </source>
</evidence>
<protein>
    <submittedName>
        <fullName evidence="1">Uncharacterized protein</fullName>
    </submittedName>
</protein>
<name>A0A0A9QHE8_ARUDO</name>
<dbReference type="AlphaFoldDB" id="A0A0A9QHE8"/>